<dbReference type="AlphaFoldDB" id="A0A1G2B3K6"/>
<proteinExistence type="predicted"/>
<dbReference type="STRING" id="1798543.A2898_04315"/>
<protein>
    <recommendedName>
        <fullName evidence="4">POTRA domain-containing protein</fullName>
    </recommendedName>
</protein>
<comment type="caution">
    <text evidence="2">The sequence shown here is derived from an EMBL/GenBank/DDBJ whole genome shotgun (WGS) entry which is preliminary data.</text>
</comment>
<keyword evidence="1" id="KW-0472">Membrane</keyword>
<sequence>MRWSYRYRKNPISARKADTVGDTRRAHGQKQLFGKKLGSYSLMLVLDAALLIVYVFLYSPLLVIDQLHISGGENVSEAVIQTLVRDYNKTLRFGIIPQTNLLAFSASSFKDYVSEQFDFEEISVQKKLFHTLTINVKEKSPFALFYSVDRKFLIEKNGFIAGEYTGDIGNEQAFQKIVEEVALGEPKVADQLVSPDTALFMQGFPAKLSGDAGLTFSEWTIPSRDSQRLHARVSDGWYIVFQMQKDLTQQYQNFLTIWNEKLAVNPPSEYVDVRITDRVFFK</sequence>
<evidence type="ECO:0000256" key="1">
    <source>
        <dbReference type="SAM" id="Phobius"/>
    </source>
</evidence>
<keyword evidence="1" id="KW-0812">Transmembrane</keyword>
<dbReference type="EMBL" id="MHKE01000017">
    <property type="protein sequence ID" value="OGY82790.1"/>
    <property type="molecule type" value="Genomic_DNA"/>
</dbReference>
<gene>
    <name evidence="2" type="ORF">A2898_04315</name>
</gene>
<reference evidence="2 3" key="1">
    <citation type="journal article" date="2016" name="Nat. Commun.">
        <title>Thousands of microbial genomes shed light on interconnected biogeochemical processes in an aquifer system.</title>
        <authorList>
            <person name="Anantharaman K."/>
            <person name="Brown C.T."/>
            <person name="Hug L.A."/>
            <person name="Sharon I."/>
            <person name="Castelle C.J."/>
            <person name="Probst A.J."/>
            <person name="Thomas B.C."/>
            <person name="Singh A."/>
            <person name="Wilkins M.J."/>
            <person name="Karaoz U."/>
            <person name="Brodie E.L."/>
            <person name="Williams K.H."/>
            <person name="Hubbard S.S."/>
            <person name="Banfield J.F."/>
        </authorList>
    </citation>
    <scope>NUCLEOTIDE SEQUENCE [LARGE SCALE GENOMIC DNA]</scope>
</reference>
<keyword evidence="1" id="KW-1133">Transmembrane helix</keyword>
<feature type="transmembrane region" description="Helical" evidence="1">
    <location>
        <begin position="37"/>
        <end position="57"/>
    </location>
</feature>
<evidence type="ECO:0000313" key="3">
    <source>
        <dbReference type="Proteomes" id="UP000179164"/>
    </source>
</evidence>
<organism evidence="2 3">
    <name type="scientific">Candidatus Kerfeldbacteria bacterium RIFCSPLOWO2_01_FULL_48_11</name>
    <dbReference type="NCBI Taxonomy" id="1798543"/>
    <lineage>
        <taxon>Bacteria</taxon>
        <taxon>Candidatus Kerfeldiibacteriota</taxon>
    </lineage>
</organism>
<accession>A0A1G2B3K6</accession>
<name>A0A1G2B3K6_9BACT</name>
<dbReference type="Proteomes" id="UP000179164">
    <property type="component" value="Unassembled WGS sequence"/>
</dbReference>
<evidence type="ECO:0008006" key="4">
    <source>
        <dbReference type="Google" id="ProtNLM"/>
    </source>
</evidence>
<evidence type="ECO:0000313" key="2">
    <source>
        <dbReference type="EMBL" id="OGY82790.1"/>
    </source>
</evidence>